<dbReference type="Proteomes" id="UP001215598">
    <property type="component" value="Unassembled WGS sequence"/>
</dbReference>
<comment type="caution">
    <text evidence="2">The sequence shown here is derived from an EMBL/GenBank/DDBJ whole genome shotgun (WGS) entry which is preliminary data.</text>
</comment>
<evidence type="ECO:0000313" key="3">
    <source>
        <dbReference type="Proteomes" id="UP001215598"/>
    </source>
</evidence>
<accession>A0AAD7HWA5</accession>
<name>A0AAD7HWA5_9AGAR</name>
<organism evidence="2 3">
    <name type="scientific">Mycena metata</name>
    <dbReference type="NCBI Taxonomy" id="1033252"/>
    <lineage>
        <taxon>Eukaryota</taxon>
        <taxon>Fungi</taxon>
        <taxon>Dikarya</taxon>
        <taxon>Basidiomycota</taxon>
        <taxon>Agaricomycotina</taxon>
        <taxon>Agaricomycetes</taxon>
        <taxon>Agaricomycetidae</taxon>
        <taxon>Agaricales</taxon>
        <taxon>Marasmiineae</taxon>
        <taxon>Mycenaceae</taxon>
        <taxon>Mycena</taxon>
    </lineage>
</organism>
<dbReference type="EMBL" id="JARKIB010000170">
    <property type="protein sequence ID" value="KAJ7728765.1"/>
    <property type="molecule type" value="Genomic_DNA"/>
</dbReference>
<protein>
    <submittedName>
        <fullName evidence="2">Uncharacterized protein</fullName>
    </submittedName>
</protein>
<evidence type="ECO:0000256" key="1">
    <source>
        <dbReference type="SAM" id="MobiDB-lite"/>
    </source>
</evidence>
<sequence>MMLRPESRSPARPRLLSAPPPAPRLPAQRAVSRRPADPHAVLLVPFDDGALKYTRQRRRLGSRRFRHVRGGRRIRLGGLDALMRREHEYHGWPQIISGGMGSASASATASSTRRSWGACIRIRRLRDYIPSRLHRALVDNTLLLRHRVEPILPVQLRRPLGRLQSNVVYGAVVYSLARWVLGSSSTLGAEVCEGRTVDRWQYGLHV</sequence>
<feature type="region of interest" description="Disordered" evidence="1">
    <location>
        <begin position="1"/>
        <end position="34"/>
    </location>
</feature>
<dbReference type="AlphaFoldDB" id="A0AAD7HWA5"/>
<keyword evidence="3" id="KW-1185">Reference proteome</keyword>
<gene>
    <name evidence="2" type="ORF">B0H16DRAFT_239997</name>
</gene>
<proteinExistence type="predicted"/>
<evidence type="ECO:0000313" key="2">
    <source>
        <dbReference type="EMBL" id="KAJ7728765.1"/>
    </source>
</evidence>
<reference evidence="2" key="1">
    <citation type="submission" date="2023-03" db="EMBL/GenBank/DDBJ databases">
        <title>Massive genome expansion in bonnet fungi (Mycena s.s.) driven by repeated elements and novel gene families across ecological guilds.</title>
        <authorList>
            <consortium name="Lawrence Berkeley National Laboratory"/>
            <person name="Harder C.B."/>
            <person name="Miyauchi S."/>
            <person name="Viragh M."/>
            <person name="Kuo A."/>
            <person name="Thoen E."/>
            <person name="Andreopoulos B."/>
            <person name="Lu D."/>
            <person name="Skrede I."/>
            <person name="Drula E."/>
            <person name="Henrissat B."/>
            <person name="Morin E."/>
            <person name="Kohler A."/>
            <person name="Barry K."/>
            <person name="LaButti K."/>
            <person name="Morin E."/>
            <person name="Salamov A."/>
            <person name="Lipzen A."/>
            <person name="Mereny Z."/>
            <person name="Hegedus B."/>
            <person name="Baldrian P."/>
            <person name="Stursova M."/>
            <person name="Weitz H."/>
            <person name="Taylor A."/>
            <person name="Grigoriev I.V."/>
            <person name="Nagy L.G."/>
            <person name="Martin F."/>
            <person name="Kauserud H."/>
        </authorList>
    </citation>
    <scope>NUCLEOTIDE SEQUENCE</scope>
    <source>
        <strain evidence="2">CBHHK182m</strain>
    </source>
</reference>